<dbReference type="EMBL" id="NXLS01000004">
    <property type="protein sequence ID" value="RDU63016.1"/>
    <property type="molecule type" value="Genomic_DNA"/>
</dbReference>
<dbReference type="AlphaFoldDB" id="A0A3D8IDK1"/>
<keyword evidence="4" id="KW-1185">Reference proteome</keyword>
<dbReference type="SUPFAM" id="SSF56935">
    <property type="entry name" value="Porins"/>
    <property type="match status" value="1"/>
</dbReference>
<feature type="compositionally biased region" description="Basic and acidic residues" evidence="1">
    <location>
        <begin position="428"/>
        <end position="437"/>
    </location>
</feature>
<evidence type="ECO:0000256" key="2">
    <source>
        <dbReference type="SAM" id="SignalP"/>
    </source>
</evidence>
<gene>
    <name evidence="3" type="ORF">CQA43_05175</name>
</gene>
<accession>A0A3D8IDK1</accession>
<evidence type="ECO:0008006" key="5">
    <source>
        <dbReference type="Google" id="ProtNLM"/>
    </source>
</evidence>
<dbReference type="InterPro" id="IPR008439">
    <property type="entry name" value="Campylo_MOMP"/>
</dbReference>
<protein>
    <recommendedName>
        <fullName evidence="5">Major outer membrane protein</fullName>
    </recommendedName>
</protein>
<name>A0A3D8IDK1_9HELI</name>
<evidence type="ECO:0000313" key="3">
    <source>
        <dbReference type="EMBL" id="RDU63016.1"/>
    </source>
</evidence>
<evidence type="ECO:0000313" key="4">
    <source>
        <dbReference type="Proteomes" id="UP000256650"/>
    </source>
</evidence>
<dbReference type="GeneID" id="82535678"/>
<feature type="chain" id="PRO_5017643399" description="Major outer membrane protein" evidence="2">
    <location>
        <begin position="24"/>
        <end position="462"/>
    </location>
</feature>
<dbReference type="OrthoDB" id="5314481at2"/>
<comment type="caution">
    <text evidence="3">The sequence shown here is derived from an EMBL/GenBank/DDBJ whole genome shotgun (WGS) entry which is preliminary data.</text>
</comment>
<reference evidence="3 4" key="1">
    <citation type="submission" date="2018-04" db="EMBL/GenBank/DDBJ databases">
        <title>Novel Campyloabacter and Helicobacter Species and Strains.</title>
        <authorList>
            <person name="Mannion A.J."/>
            <person name="Shen Z."/>
            <person name="Fox J.G."/>
        </authorList>
    </citation>
    <scope>NUCLEOTIDE SEQUENCE [LARGE SCALE GENOMIC DNA]</scope>
    <source>
        <strain evidence="3 4">MIT 99-5101</strain>
    </source>
</reference>
<organism evidence="3 4">
    <name type="scientific">Helicobacter ganmani</name>
    <dbReference type="NCBI Taxonomy" id="60246"/>
    <lineage>
        <taxon>Bacteria</taxon>
        <taxon>Pseudomonadati</taxon>
        <taxon>Campylobacterota</taxon>
        <taxon>Epsilonproteobacteria</taxon>
        <taxon>Campylobacterales</taxon>
        <taxon>Helicobacteraceae</taxon>
        <taxon>Helicobacter</taxon>
    </lineage>
</organism>
<dbReference type="Proteomes" id="UP000256650">
    <property type="component" value="Unassembled WGS sequence"/>
</dbReference>
<feature type="signal peptide" evidence="2">
    <location>
        <begin position="1"/>
        <end position="23"/>
    </location>
</feature>
<evidence type="ECO:0000256" key="1">
    <source>
        <dbReference type="SAM" id="MobiDB-lite"/>
    </source>
</evidence>
<keyword evidence="2" id="KW-0732">Signal</keyword>
<dbReference type="InterPro" id="IPR023614">
    <property type="entry name" value="Porin_dom_sf"/>
</dbReference>
<proteinExistence type="predicted"/>
<dbReference type="Pfam" id="PF05538">
    <property type="entry name" value="Campylo_MOMP"/>
    <property type="match status" value="1"/>
</dbReference>
<dbReference type="RefSeq" id="WP_115551550.1">
    <property type="nucleotide sequence ID" value="NZ_CAPHNE010000003.1"/>
</dbReference>
<sequence length="462" mass="50935">MKFLKLSLAACVAVCGIASSASAQDLEEAIKGVDVSGMLRYRYRDDRYTDRNYVKDNSDKGAARHQWRADVLFKVPVADYVAMNLGVRYHNPEQNVNHGNTYPGLDKGLGSGKDSSFGVGDFNVVITPDFTNTTIKAGKMILTTPLNDPLDDRGTGILAMNSDINHWTFVGGAFDSWSIDDFQPGYVGAAAGNNTGGSITKPLYTLAALGNYETSVGNVEAQVWGFKIEDILDSGMFLQLGFNNSLFHITGQYAFANLDNDRNHILANPAVYGDRVRGGADLYTLEAGVRFHDYNVPLALKLGYMGNTQDSYAVSLDNEGSFNKVGQTWFENNATGISISTLPIEGQSMPNNHQGNSLSVFYGSLNYDILDNLNVGIEYVNGTNELKYSATNRGDIDFQEITPVVRWQYNKNLALSAYYAMLTTDRDKNVTPKHSDENGNSIFGDRDSEDRNRLQVEVRYTF</sequence>
<feature type="region of interest" description="Disordered" evidence="1">
    <location>
        <begin position="428"/>
        <end position="448"/>
    </location>
</feature>
<dbReference type="Gene3D" id="2.40.160.10">
    <property type="entry name" value="Porin"/>
    <property type="match status" value="1"/>
</dbReference>